<keyword evidence="2" id="KW-1185">Reference proteome</keyword>
<organism evidence="1 2">
    <name type="scientific">Mycteria americana</name>
    <name type="common">Wood stork</name>
    <dbReference type="NCBI Taxonomy" id="33587"/>
    <lineage>
        <taxon>Eukaryota</taxon>
        <taxon>Metazoa</taxon>
        <taxon>Chordata</taxon>
        <taxon>Craniata</taxon>
        <taxon>Vertebrata</taxon>
        <taxon>Euteleostomi</taxon>
        <taxon>Archelosauria</taxon>
        <taxon>Archosauria</taxon>
        <taxon>Dinosauria</taxon>
        <taxon>Saurischia</taxon>
        <taxon>Theropoda</taxon>
        <taxon>Coelurosauria</taxon>
        <taxon>Aves</taxon>
        <taxon>Neognathae</taxon>
        <taxon>Neoaves</taxon>
        <taxon>Aequornithes</taxon>
        <taxon>Ciconiiformes</taxon>
        <taxon>Ciconiidae</taxon>
        <taxon>Mycteria</taxon>
    </lineage>
</organism>
<proteinExistence type="predicted"/>
<accession>A0AAN7N9H3</accession>
<sequence>MAHGVSTSPDSMAMPKDTFSVDYVDFSKESRRELVQRSCTIQLQPSVDNSDVRKSDASLRWPMGEMVGLGRSWLLGEVPEEWKEAIVNPVSKKGKKEDLGSCQPVSSSILLDRLTKYRLDKGKVRWTGN</sequence>
<dbReference type="Proteomes" id="UP001333110">
    <property type="component" value="Unassembled WGS sequence"/>
</dbReference>
<dbReference type="EMBL" id="JAUNZN010000046">
    <property type="protein sequence ID" value="KAK4806078.1"/>
    <property type="molecule type" value="Genomic_DNA"/>
</dbReference>
<protein>
    <submittedName>
        <fullName evidence="1">Uncharacterized protein</fullName>
    </submittedName>
</protein>
<dbReference type="AlphaFoldDB" id="A0AAN7N9H3"/>
<comment type="caution">
    <text evidence="1">The sequence shown here is derived from an EMBL/GenBank/DDBJ whole genome shotgun (WGS) entry which is preliminary data.</text>
</comment>
<evidence type="ECO:0000313" key="1">
    <source>
        <dbReference type="EMBL" id="KAK4806078.1"/>
    </source>
</evidence>
<name>A0AAN7N9H3_MYCAM</name>
<gene>
    <name evidence="1" type="ORF">QYF61_010287</name>
</gene>
<reference evidence="1 2" key="1">
    <citation type="journal article" date="2023" name="J. Hered.">
        <title>Chromosome-level genome of the wood stork (Mycteria americana) provides insight into avian chromosome evolution.</title>
        <authorList>
            <person name="Flamio R. Jr."/>
            <person name="Ramstad K.M."/>
        </authorList>
    </citation>
    <scope>NUCLEOTIDE SEQUENCE [LARGE SCALE GENOMIC DNA]</scope>
    <source>
        <strain evidence="1">JAX WOST 10</strain>
    </source>
</reference>
<evidence type="ECO:0000313" key="2">
    <source>
        <dbReference type="Proteomes" id="UP001333110"/>
    </source>
</evidence>